<comment type="caution">
    <text evidence="1">The sequence shown here is derived from an EMBL/GenBank/DDBJ whole genome shotgun (WGS) entry which is preliminary data.</text>
</comment>
<evidence type="ECO:0000313" key="1">
    <source>
        <dbReference type="EMBL" id="HIS92904.1"/>
    </source>
</evidence>
<evidence type="ECO:0000313" key="2">
    <source>
        <dbReference type="Proteomes" id="UP000824140"/>
    </source>
</evidence>
<evidence type="ECO:0008006" key="3">
    <source>
        <dbReference type="Google" id="ProtNLM"/>
    </source>
</evidence>
<organism evidence="1 2">
    <name type="scientific">Candidatus Alectryocaccomicrobium excrementavium</name>
    <dbReference type="NCBI Taxonomy" id="2840668"/>
    <lineage>
        <taxon>Bacteria</taxon>
        <taxon>Bacillati</taxon>
        <taxon>Bacillota</taxon>
        <taxon>Clostridia</taxon>
        <taxon>Candidatus Alectryocaccomicrobium</taxon>
    </lineage>
</organism>
<accession>A0A9D1G0N5</accession>
<dbReference type="AlphaFoldDB" id="A0A9D1G0N5"/>
<reference evidence="1" key="2">
    <citation type="journal article" date="2021" name="PeerJ">
        <title>Extensive microbial diversity within the chicken gut microbiome revealed by metagenomics and culture.</title>
        <authorList>
            <person name="Gilroy R."/>
            <person name="Ravi A."/>
            <person name="Getino M."/>
            <person name="Pursley I."/>
            <person name="Horton D.L."/>
            <person name="Alikhan N.F."/>
            <person name="Baker D."/>
            <person name="Gharbi K."/>
            <person name="Hall N."/>
            <person name="Watson M."/>
            <person name="Adriaenssens E.M."/>
            <person name="Foster-Nyarko E."/>
            <person name="Jarju S."/>
            <person name="Secka A."/>
            <person name="Antonio M."/>
            <person name="Oren A."/>
            <person name="Chaudhuri R.R."/>
            <person name="La Ragione R."/>
            <person name="Hildebrand F."/>
            <person name="Pallen M.J."/>
        </authorList>
    </citation>
    <scope>NUCLEOTIDE SEQUENCE</scope>
    <source>
        <strain evidence="1">13766</strain>
    </source>
</reference>
<protein>
    <recommendedName>
        <fullName evidence="3">Dienelactone hydrolase domain-containing protein</fullName>
    </recommendedName>
</protein>
<sequence>MRIFRVQLEVFADFWFYGLLFEHTDKGKLPLVISQHGGLGTPELCSSFFDSGNYNDMSMRIFAKGVNVFAPQLLLWAEGEFGEDPHRAALDNELRRLGGSIAALEIHCLMRSLDWLEKWEKFGGSFGMIGLSYGGFYALYTAALDKRIRAALDCSFFQDGTRCFGSDFAWPGAARQFGDAEAGALVCPRALRIEVGNADELDCVFGAQNEFVRLERYYQSARDALSFAVFDGGHEFCPADDGIRWVLERL</sequence>
<dbReference type="Gene3D" id="3.40.50.1820">
    <property type="entry name" value="alpha/beta hydrolase"/>
    <property type="match status" value="1"/>
</dbReference>
<dbReference type="InterPro" id="IPR029058">
    <property type="entry name" value="AB_hydrolase_fold"/>
</dbReference>
<dbReference type="EMBL" id="DVJN01000156">
    <property type="protein sequence ID" value="HIS92904.1"/>
    <property type="molecule type" value="Genomic_DNA"/>
</dbReference>
<dbReference type="Proteomes" id="UP000824140">
    <property type="component" value="Unassembled WGS sequence"/>
</dbReference>
<name>A0A9D1G0N5_9FIRM</name>
<reference evidence="1" key="1">
    <citation type="submission" date="2020-10" db="EMBL/GenBank/DDBJ databases">
        <authorList>
            <person name="Gilroy R."/>
        </authorList>
    </citation>
    <scope>NUCLEOTIDE SEQUENCE</scope>
    <source>
        <strain evidence="1">13766</strain>
    </source>
</reference>
<gene>
    <name evidence="1" type="ORF">IAA84_07825</name>
</gene>
<proteinExistence type="predicted"/>
<dbReference type="SUPFAM" id="SSF53474">
    <property type="entry name" value="alpha/beta-Hydrolases"/>
    <property type="match status" value="1"/>
</dbReference>